<evidence type="ECO:0000256" key="15">
    <source>
        <dbReference type="ARBA" id="ARBA00023180"/>
    </source>
</evidence>
<feature type="transmembrane region" description="Helical" evidence="20">
    <location>
        <begin position="785"/>
        <end position="803"/>
    </location>
</feature>
<keyword evidence="16 17" id="KW-0456">Lyase</keyword>
<feature type="transmembrane region" description="Helical" evidence="20">
    <location>
        <begin position="296"/>
        <end position="316"/>
    </location>
</feature>
<keyword evidence="23" id="KW-1185">Reference proteome</keyword>
<feature type="domain" description="Guanylate cyclase" evidence="21">
    <location>
        <begin position="1005"/>
        <end position="1144"/>
    </location>
</feature>
<dbReference type="Pfam" id="PF16214">
    <property type="entry name" value="AC_N"/>
    <property type="match status" value="1"/>
</dbReference>
<feature type="transmembrane region" description="Helical" evidence="20">
    <location>
        <begin position="328"/>
        <end position="347"/>
    </location>
</feature>
<dbReference type="Pfam" id="PF06327">
    <property type="entry name" value="Adcy_cons_dom"/>
    <property type="match status" value="1"/>
</dbReference>
<feature type="transmembrane region" description="Helical" evidence="20">
    <location>
        <begin position="877"/>
        <end position="896"/>
    </location>
</feature>
<sequence>MTSNDAPESSQLGNCKMKETMNSPTASPLRDRILRRLRPKFLKNNHNRGSSSSLQLTNYTTTVMSNNNQKSIHAHTVMSPMKAATPDNASATSSPNIPTRKGNFTIRHRYDGEGDISTRTYTPITRAPENGKITTASEHHKQDKHECGRCCQWFSCSNLLHKLLTGVQFDSSSFERLYQRYFFRSYLSMLSILLWLLILLCLILLGFQYGTGRWDKIEYGVVLLVLFCLCVILQIIFLLNPLSQHALLALAYIILVVVAAIDLATVVLVEPNSSSYTIWLTLFFVYVVYTMMPLPVIVVALSCVLLSIIHLIVSYVVNPDKLNYANEVAADCLLFICTNVVGICIRITSEMAQRKAFTETRKCIQARLNLLKQNQRQEKLLLSVLPRHVAMEVKGDIDQGKRADQQFHKIYIQRYNDVSILFADIEGFTKLASQCKAQFLVRTLHQLFTRFDKLAADNNCLRIKILGDCYYCVSGLPEPRSDHAQACVQMGLDMIDTISLVREVTGIPELNMRVGIHTGRVHCGVLGLKKWQFDVWSNDVTLANQMEAGGKAGRIHITEATWKCLHDDYEVEPGYGHERNNYLKEHSIETYLIVKQKQKPKVLAIPAVNNSNLPGQPVVSTVTTHNHRRNFGKNKTDKGMKIMGFADNSKHLSHDLLMDSNGNPTDGEVYDFLNRAIDAQCSDLDRLNHFSRFKTSFKDKATKQAYSQQHDHYLHLYTGFALFIFVHVVIIQVLVISFKLEMLIVFCLTAGLILPPTLIATLCYKRVRRMDKTKLNSRLVSSMSVGIIVLLSAAAFGNMIFFGSTKLYTSCAKALDPNASTQPQNVSDFLGITLLNQTSTLCNEAPTCHFPQYFTYCLVLSMLACAQFRGTSGPVKLLVLFLQSVVYICLMFFYVPSLYDNADLLNQATFGDDVTWYVPLKIMTPFILLLFVAAVFLQGQQVEQTARMDFRWNREAAEEREEMQNKQGYNRKLLHNILPVDVAKYFLDKDKNDEELYCQPCDCVAVMFATITNFSEFYVELESNNEGVECLRLLNEIIADFDNIIIEDKFHQLEKIKTIGSTYMVASGLNDSTYDAENMTHITALATFSMRLQDQLAYVNKHSFNNFSFRIGLNIGPVVAGVIGTRKPQYDIWGNTVNVASRMDSTGLDDKIQVTEEMYKLLKDKDFDLVPRGRIKVKGKGEMMTYFLEGPRPHAEPKS</sequence>
<evidence type="ECO:0000256" key="6">
    <source>
        <dbReference type="ARBA" id="ARBA00022692"/>
    </source>
</evidence>
<dbReference type="InterPro" id="IPR009398">
    <property type="entry name" value="Adcy_conserved_dom"/>
</dbReference>
<gene>
    <name evidence="22" type="ORF">CVLEPA_LOCUS14510</name>
</gene>
<dbReference type="PROSITE" id="PS00452">
    <property type="entry name" value="GUANYLATE_CYCLASE_1"/>
    <property type="match status" value="2"/>
</dbReference>
<comment type="function">
    <text evidence="17">Catalyzes the formation of the signaling molecule cAMP in response to G-protein signaling.</text>
</comment>
<feature type="transmembrane region" description="Helical" evidence="20">
    <location>
        <begin position="853"/>
        <end position="870"/>
    </location>
</feature>
<dbReference type="EMBL" id="CAWYQH010000097">
    <property type="protein sequence ID" value="CAK8683434.1"/>
    <property type="molecule type" value="Genomic_DNA"/>
</dbReference>
<feature type="transmembrane region" description="Helical" evidence="20">
    <location>
        <begin position="219"/>
        <end position="239"/>
    </location>
</feature>
<evidence type="ECO:0000256" key="12">
    <source>
        <dbReference type="ARBA" id="ARBA00022989"/>
    </source>
</evidence>
<comment type="similarity">
    <text evidence="17 18">Belongs to the adenylyl cyclase class-4/guanylyl cyclase family.</text>
</comment>
<keyword evidence="12 20" id="KW-1133">Transmembrane helix</keyword>
<evidence type="ECO:0000256" key="14">
    <source>
        <dbReference type="ARBA" id="ARBA00023136"/>
    </source>
</evidence>
<feature type="domain" description="Guanylate cyclase" evidence="21">
    <location>
        <begin position="419"/>
        <end position="547"/>
    </location>
</feature>
<dbReference type="SUPFAM" id="SSF55073">
    <property type="entry name" value="Nucleotide cyclase"/>
    <property type="match status" value="2"/>
</dbReference>
<evidence type="ECO:0000256" key="9">
    <source>
        <dbReference type="ARBA" id="ARBA00022741"/>
    </source>
</evidence>
<feature type="compositionally biased region" description="Polar residues" evidence="19">
    <location>
        <begin position="1"/>
        <end position="13"/>
    </location>
</feature>
<dbReference type="Proteomes" id="UP001642483">
    <property type="component" value="Unassembled WGS sequence"/>
</dbReference>
<evidence type="ECO:0000256" key="4">
    <source>
        <dbReference type="ARBA" id="ARBA00004141"/>
    </source>
</evidence>
<evidence type="ECO:0000256" key="13">
    <source>
        <dbReference type="ARBA" id="ARBA00022998"/>
    </source>
</evidence>
<comment type="cofactor">
    <cofactor evidence="2">
        <name>Mn(2+)</name>
        <dbReference type="ChEBI" id="CHEBI:29035"/>
    </cofactor>
</comment>
<keyword evidence="10 17" id="KW-0067">ATP-binding</keyword>
<evidence type="ECO:0000256" key="18">
    <source>
        <dbReference type="RuleBase" id="RU000405"/>
    </source>
</evidence>
<evidence type="ECO:0000313" key="23">
    <source>
        <dbReference type="Proteomes" id="UP001642483"/>
    </source>
</evidence>
<feature type="compositionally biased region" description="Polar residues" evidence="19">
    <location>
        <begin position="87"/>
        <end position="97"/>
    </location>
</feature>
<comment type="subcellular location">
    <subcellularLocation>
        <location evidence="4">Membrane</location>
        <topology evidence="4">Multi-pass membrane protein</topology>
    </subcellularLocation>
</comment>
<feature type="transmembrane region" description="Helical" evidence="20">
    <location>
        <begin position="742"/>
        <end position="764"/>
    </location>
</feature>
<keyword evidence="9 17" id="KW-0547">Nucleotide-binding</keyword>
<dbReference type="Pfam" id="PF00211">
    <property type="entry name" value="Guanylate_cyc"/>
    <property type="match status" value="2"/>
</dbReference>
<evidence type="ECO:0000256" key="17">
    <source>
        <dbReference type="PIRNR" id="PIRNR039050"/>
    </source>
</evidence>
<dbReference type="InterPro" id="IPR030672">
    <property type="entry name" value="Adcy"/>
</dbReference>
<feature type="transmembrane region" description="Helical" evidence="20">
    <location>
        <begin position="246"/>
        <end position="267"/>
    </location>
</feature>
<keyword evidence="13 17" id="KW-0115">cAMP biosynthesis</keyword>
<evidence type="ECO:0000256" key="1">
    <source>
        <dbReference type="ARBA" id="ARBA00001593"/>
    </source>
</evidence>
<dbReference type="CDD" id="cd07302">
    <property type="entry name" value="CHD"/>
    <property type="match status" value="2"/>
</dbReference>
<keyword evidence="11 17" id="KW-0460">Magnesium</keyword>
<dbReference type="InterPro" id="IPR032628">
    <property type="entry name" value="AC_N"/>
</dbReference>
<accession>A0ABP0FY19</accession>
<evidence type="ECO:0000256" key="10">
    <source>
        <dbReference type="ARBA" id="ARBA00022840"/>
    </source>
</evidence>
<name>A0ABP0FY19_CLALP</name>
<organism evidence="22 23">
    <name type="scientific">Clavelina lepadiformis</name>
    <name type="common">Light-bulb sea squirt</name>
    <name type="synonym">Ascidia lepadiformis</name>
    <dbReference type="NCBI Taxonomy" id="159417"/>
    <lineage>
        <taxon>Eukaryota</taxon>
        <taxon>Metazoa</taxon>
        <taxon>Chordata</taxon>
        <taxon>Tunicata</taxon>
        <taxon>Ascidiacea</taxon>
        <taxon>Aplousobranchia</taxon>
        <taxon>Clavelinidae</taxon>
        <taxon>Clavelina</taxon>
    </lineage>
</organism>
<evidence type="ECO:0000256" key="5">
    <source>
        <dbReference type="ARBA" id="ARBA00012201"/>
    </source>
</evidence>
<evidence type="ECO:0000256" key="19">
    <source>
        <dbReference type="SAM" id="MobiDB-lite"/>
    </source>
</evidence>
<protein>
    <recommendedName>
        <fullName evidence="5 17">adenylate cyclase</fullName>
        <ecNumber evidence="5 17">4.6.1.1</ecNumber>
    </recommendedName>
</protein>
<dbReference type="PROSITE" id="PS50125">
    <property type="entry name" value="GUANYLATE_CYCLASE_2"/>
    <property type="match status" value="2"/>
</dbReference>
<dbReference type="PIRSF" id="PIRSF039050">
    <property type="entry name" value="Ade_cyc"/>
    <property type="match status" value="1"/>
</dbReference>
<feature type="region of interest" description="Disordered" evidence="19">
    <location>
        <begin position="83"/>
        <end position="103"/>
    </location>
</feature>
<feature type="transmembrane region" description="Helical" evidence="20">
    <location>
        <begin position="713"/>
        <end position="736"/>
    </location>
</feature>
<dbReference type="InterPro" id="IPR001054">
    <property type="entry name" value="A/G_cyclase"/>
</dbReference>
<evidence type="ECO:0000256" key="2">
    <source>
        <dbReference type="ARBA" id="ARBA00001936"/>
    </source>
</evidence>
<feature type="region of interest" description="Disordered" evidence="19">
    <location>
        <begin position="1"/>
        <end position="27"/>
    </location>
</feature>
<keyword evidence="6 20" id="KW-0812">Transmembrane</keyword>
<evidence type="ECO:0000256" key="20">
    <source>
        <dbReference type="SAM" id="Phobius"/>
    </source>
</evidence>
<reference evidence="22 23" key="1">
    <citation type="submission" date="2024-02" db="EMBL/GenBank/DDBJ databases">
        <authorList>
            <person name="Daric V."/>
            <person name="Darras S."/>
        </authorList>
    </citation>
    <scope>NUCLEOTIDE SEQUENCE [LARGE SCALE GENOMIC DNA]</scope>
</reference>
<feature type="transmembrane region" description="Helical" evidence="20">
    <location>
        <begin position="916"/>
        <end position="937"/>
    </location>
</feature>
<comment type="cofactor">
    <cofactor evidence="3 17">
        <name>Mg(2+)</name>
        <dbReference type="ChEBI" id="CHEBI:18420"/>
    </cofactor>
</comment>
<feature type="transmembrane region" description="Helical" evidence="20">
    <location>
        <begin position="273"/>
        <end position="289"/>
    </location>
</feature>
<evidence type="ECO:0000256" key="11">
    <source>
        <dbReference type="ARBA" id="ARBA00022842"/>
    </source>
</evidence>
<comment type="catalytic activity">
    <reaction evidence="1 17">
        <text>ATP = 3',5'-cyclic AMP + diphosphate</text>
        <dbReference type="Rhea" id="RHEA:15389"/>
        <dbReference type="ChEBI" id="CHEBI:30616"/>
        <dbReference type="ChEBI" id="CHEBI:33019"/>
        <dbReference type="ChEBI" id="CHEBI:58165"/>
        <dbReference type="EC" id="4.6.1.1"/>
    </reaction>
</comment>
<evidence type="ECO:0000256" key="8">
    <source>
        <dbReference type="ARBA" id="ARBA00022737"/>
    </source>
</evidence>
<evidence type="ECO:0000256" key="16">
    <source>
        <dbReference type="ARBA" id="ARBA00023239"/>
    </source>
</evidence>
<keyword evidence="7 17" id="KW-0479">Metal-binding</keyword>
<dbReference type="PANTHER" id="PTHR45627">
    <property type="entry name" value="ADENYLATE CYCLASE TYPE 1"/>
    <property type="match status" value="1"/>
</dbReference>
<evidence type="ECO:0000256" key="7">
    <source>
        <dbReference type="ARBA" id="ARBA00022723"/>
    </source>
</evidence>
<keyword evidence="14 17" id="KW-0472">Membrane</keyword>
<evidence type="ECO:0000313" key="22">
    <source>
        <dbReference type="EMBL" id="CAK8683434.1"/>
    </source>
</evidence>
<dbReference type="EC" id="4.6.1.1" evidence="5 17"/>
<dbReference type="Gene3D" id="3.30.70.1230">
    <property type="entry name" value="Nucleotide cyclase"/>
    <property type="match status" value="2"/>
</dbReference>
<proteinExistence type="inferred from homology"/>
<evidence type="ECO:0000259" key="21">
    <source>
        <dbReference type="PROSITE" id="PS50125"/>
    </source>
</evidence>
<dbReference type="InterPro" id="IPR029787">
    <property type="entry name" value="Nucleotide_cyclase"/>
</dbReference>
<feature type="transmembrane region" description="Helical" evidence="20">
    <location>
        <begin position="186"/>
        <end position="207"/>
    </location>
</feature>
<keyword evidence="8" id="KW-0677">Repeat</keyword>
<comment type="caution">
    <text evidence="22">The sequence shown here is derived from an EMBL/GenBank/DDBJ whole genome shotgun (WGS) entry which is preliminary data.</text>
</comment>
<evidence type="ECO:0000256" key="3">
    <source>
        <dbReference type="ARBA" id="ARBA00001946"/>
    </source>
</evidence>
<dbReference type="SMART" id="SM00044">
    <property type="entry name" value="CYCc"/>
    <property type="match status" value="2"/>
</dbReference>
<dbReference type="PANTHER" id="PTHR45627:SF16">
    <property type="entry name" value="ADENYLATE CYCLASE"/>
    <property type="match status" value="1"/>
</dbReference>
<keyword evidence="15" id="KW-0325">Glycoprotein</keyword>
<dbReference type="InterPro" id="IPR018297">
    <property type="entry name" value="A/G_cyclase_CS"/>
</dbReference>